<name>A0A645I1D7_9ZZZZ</name>
<dbReference type="AlphaFoldDB" id="A0A645I1D7"/>
<accession>A0A645I1D7</accession>
<reference evidence="1" key="1">
    <citation type="submission" date="2019-08" db="EMBL/GenBank/DDBJ databases">
        <authorList>
            <person name="Kucharzyk K."/>
            <person name="Murdoch R.W."/>
            <person name="Higgins S."/>
            <person name="Loffler F."/>
        </authorList>
    </citation>
    <scope>NUCLEOTIDE SEQUENCE</scope>
</reference>
<evidence type="ECO:0000313" key="1">
    <source>
        <dbReference type="EMBL" id="MPN42264.1"/>
    </source>
</evidence>
<dbReference type="EMBL" id="VSSQ01099873">
    <property type="protein sequence ID" value="MPN42264.1"/>
    <property type="molecule type" value="Genomic_DNA"/>
</dbReference>
<organism evidence="1">
    <name type="scientific">bioreactor metagenome</name>
    <dbReference type="NCBI Taxonomy" id="1076179"/>
    <lineage>
        <taxon>unclassified sequences</taxon>
        <taxon>metagenomes</taxon>
        <taxon>ecological metagenomes</taxon>
    </lineage>
</organism>
<comment type="caution">
    <text evidence="1">The sequence shown here is derived from an EMBL/GenBank/DDBJ whole genome shotgun (WGS) entry which is preliminary data.</text>
</comment>
<proteinExistence type="predicted"/>
<gene>
    <name evidence="1" type="ORF">SDC9_189820</name>
</gene>
<protein>
    <submittedName>
        <fullName evidence="1">Uncharacterized protein</fullName>
    </submittedName>
</protein>
<sequence>MGAEHLEFGAAGGVTHLDAGHEPVALGLGERIGAFHLDRILGGDHHERRTKPVRLAVDADLTFLHGLQQRRLGLG</sequence>